<proteinExistence type="inferred from homology"/>
<dbReference type="InterPro" id="IPR004793">
    <property type="entry name" value="Desulfoferrodoxin_rbo"/>
</dbReference>
<feature type="binding site" evidence="12">
    <location>
        <position position="29"/>
    </location>
    <ligand>
        <name>Fe cation</name>
        <dbReference type="ChEBI" id="CHEBI:24875"/>
        <label>1</label>
    </ligand>
</feature>
<feature type="binding site" evidence="12">
    <location>
        <position position="10"/>
    </location>
    <ligand>
        <name>Fe cation</name>
        <dbReference type="ChEBI" id="CHEBI:24875"/>
        <label>1</label>
    </ligand>
</feature>
<keyword evidence="7" id="KW-0249">Electron transport</keyword>
<comment type="cofactor">
    <cofactor evidence="12">
        <name>Fe(3+)</name>
        <dbReference type="ChEBI" id="CHEBI:29034"/>
    </cofactor>
    <text evidence="12">Binds 1 Fe(3+) ion per subunit. The iron ion 1 is coordinated via 4 cysteine residues.</text>
</comment>
<evidence type="ECO:0000256" key="4">
    <source>
        <dbReference type="ARBA" id="ARBA00014839"/>
    </source>
</evidence>
<feature type="binding site" evidence="12">
    <location>
        <position position="13"/>
    </location>
    <ligand>
        <name>Fe cation</name>
        <dbReference type="ChEBI" id="CHEBI:24875"/>
        <label>1</label>
    </ligand>
</feature>
<evidence type="ECO:0000256" key="6">
    <source>
        <dbReference type="ARBA" id="ARBA00022723"/>
    </source>
</evidence>
<comment type="cofactor">
    <cofactor evidence="12">
        <name>Fe(2+)</name>
        <dbReference type="ChEBI" id="CHEBI:29033"/>
    </cofactor>
    <text evidence="12">Binds 1 Fe(2+) ion per subunit. The iron ion 2 is coordinated via four histidines and one cysteine residue.</text>
</comment>
<dbReference type="NCBIfam" id="TIGR00332">
    <property type="entry name" value="neela_ferrous"/>
    <property type="match status" value="1"/>
</dbReference>
<keyword evidence="5" id="KW-0813">Transport</keyword>
<comment type="function">
    <text evidence="9">Catalyzes the one-electron reduction of superoxide anion radical to hydrogen peroxide at a nonheme ferrous iron center. Plays a fundamental role in case of oxidative stress via its superoxide detoxification activity.</text>
</comment>
<evidence type="ECO:0000256" key="5">
    <source>
        <dbReference type="ARBA" id="ARBA00022448"/>
    </source>
</evidence>
<dbReference type="PANTHER" id="PTHR36541:SF1">
    <property type="entry name" value="SUPEROXIDE REDUCTASE-RELATED"/>
    <property type="match status" value="1"/>
</dbReference>
<comment type="similarity">
    <text evidence="2">Belongs to the desulfoferrodoxin family.</text>
</comment>
<evidence type="ECO:0000256" key="11">
    <source>
        <dbReference type="ARBA" id="ARBA00047448"/>
    </source>
</evidence>
<dbReference type="GO" id="GO:0050605">
    <property type="term" value="F:superoxide reductase activity"/>
    <property type="evidence" value="ECO:0007669"/>
    <property type="project" value="UniProtKB-EC"/>
</dbReference>
<evidence type="ECO:0000256" key="2">
    <source>
        <dbReference type="ARBA" id="ARBA00005941"/>
    </source>
</evidence>
<feature type="domain" description="Desulfoferrodoxin N-terminal" evidence="14">
    <location>
        <begin position="2"/>
        <end position="37"/>
    </location>
</feature>
<dbReference type="Gene3D" id="2.60.40.730">
    <property type="entry name" value="SOR catalytic domain"/>
    <property type="match status" value="1"/>
</dbReference>
<dbReference type="AlphaFoldDB" id="A0A2G9ZKQ1"/>
<protein>
    <recommendedName>
        <fullName evidence="4">Desulfoferrodoxin</fullName>
        <ecNumber evidence="3">1.15.1.2</ecNumber>
    </recommendedName>
    <alternativeName>
        <fullName evidence="10">Superoxide reductase</fullName>
    </alternativeName>
</protein>
<evidence type="ECO:0000256" key="10">
    <source>
        <dbReference type="ARBA" id="ARBA00031398"/>
    </source>
</evidence>
<keyword evidence="8 12" id="KW-0408">Iron</keyword>
<dbReference type="InterPro" id="IPR038094">
    <property type="entry name" value="Desulfoferrodoxin_N_sf"/>
</dbReference>
<dbReference type="SUPFAM" id="SSF49367">
    <property type="entry name" value="Superoxide reductase-like"/>
    <property type="match status" value="1"/>
</dbReference>
<evidence type="ECO:0000313" key="15">
    <source>
        <dbReference type="EMBL" id="PIP33734.1"/>
    </source>
</evidence>
<dbReference type="Gene3D" id="2.20.28.100">
    <property type="entry name" value="Desulphoferrodoxin, N-terminal domain"/>
    <property type="match status" value="1"/>
</dbReference>
<comment type="cofactor">
    <cofactor evidence="1">
        <name>Cu(2+)</name>
        <dbReference type="ChEBI" id="CHEBI:29036"/>
    </cofactor>
</comment>
<gene>
    <name evidence="15" type="ORF">COX22_02780</name>
</gene>
<keyword evidence="6 12" id="KW-0479">Metal-binding</keyword>
<dbReference type="Pfam" id="PF01880">
    <property type="entry name" value="Desulfoferrodox"/>
    <property type="match status" value="1"/>
</dbReference>
<feature type="binding site" evidence="12">
    <location>
        <position position="116"/>
    </location>
    <ligand>
        <name>Fe cation</name>
        <dbReference type="ChEBI" id="CHEBI:24875"/>
        <label>2</label>
        <note>catalytic</note>
    </ligand>
</feature>
<evidence type="ECO:0000256" key="1">
    <source>
        <dbReference type="ARBA" id="ARBA00001973"/>
    </source>
</evidence>
<dbReference type="EC" id="1.15.1.2" evidence="3"/>
<feature type="domain" description="Desulfoferrodoxin ferrous iron-binding" evidence="13">
    <location>
        <begin position="44"/>
        <end position="122"/>
    </location>
</feature>
<feature type="binding site" evidence="12">
    <location>
        <position position="49"/>
    </location>
    <ligand>
        <name>Fe cation</name>
        <dbReference type="ChEBI" id="CHEBI:24875"/>
        <label>2</label>
        <note>catalytic</note>
    </ligand>
</feature>
<dbReference type="InterPro" id="IPR036073">
    <property type="entry name" value="Desulfoferrodoxin_Fe-bd_dom_sf"/>
</dbReference>
<feature type="binding site" evidence="12">
    <location>
        <position position="30"/>
    </location>
    <ligand>
        <name>Fe cation</name>
        <dbReference type="ChEBI" id="CHEBI:24875"/>
        <label>1</label>
    </ligand>
</feature>
<evidence type="ECO:0000259" key="14">
    <source>
        <dbReference type="Pfam" id="PF06397"/>
    </source>
</evidence>
<feature type="binding site" evidence="12">
    <location>
        <position position="75"/>
    </location>
    <ligand>
        <name>Fe cation</name>
        <dbReference type="ChEBI" id="CHEBI:24875"/>
        <label>2</label>
        <note>catalytic</note>
    </ligand>
</feature>
<evidence type="ECO:0000256" key="3">
    <source>
        <dbReference type="ARBA" id="ARBA00012679"/>
    </source>
</evidence>
<feature type="binding site" evidence="12">
    <location>
        <position position="69"/>
    </location>
    <ligand>
        <name>Fe cation</name>
        <dbReference type="ChEBI" id="CHEBI:24875"/>
        <label>2</label>
        <note>catalytic</note>
    </ligand>
</feature>
<dbReference type="PANTHER" id="PTHR36541">
    <property type="entry name" value="SUPEROXIDE REDUCTASE-RELATED"/>
    <property type="match status" value="1"/>
</dbReference>
<feature type="binding site" evidence="12">
    <location>
        <position position="119"/>
    </location>
    <ligand>
        <name>Fe cation</name>
        <dbReference type="ChEBI" id="CHEBI:24875"/>
        <label>2</label>
        <note>catalytic</note>
    </ligand>
</feature>
<dbReference type="SUPFAM" id="SSF57802">
    <property type="entry name" value="Rubredoxin-like"/>
    <property type="match status" value="1"/>
</dbReference>
<dbReference type="InterPro" id="IPR002742">
    <property type="entry name" value="Desulfoferrodoxin_Fe-bd_dom"/>
</dbReference>
<dbReference type="Pfam" id="PF06397">
    <property type="entry name" value="Desulfoferrod_N"/>
    <property type="match status" value="1"/>
</dbReference>
<sequence length="124" mass="13436">MTNQHEIYRCNICGNVVALVQAGAGQLVCCGQPMEKLAENSTGANAEKHVPVADKNASGWTVKVGSEPHPMTAEHHIEWIEIITAGKFCRYFLKTGEAAQAEFSGGAQPIKARAYCNLHGLWVK</sequence>
<evidence type="ECO:0000256" key="9">
    <source>
        <dbReference type="ARBA" id="ARBA00024690"/>
    </source>
</evidence>
<organism evidence="15 16">
    <name type="scientific">Candidatus Falkowbacteria bacterium CG23_combo_of_CG06-09_8_20_14_all_49_15</name>
    <dbReference type="NCBI Taxonomy" id="1974572"/>
    <lineage>
        <taxon>Bacteria</taxon>
        <taxon>Candidatus Falkowiibacteriota</taxon>
    </lineage>
</organism>
<name>A0A2G9ZKQ1_9BACT</name>
<evidence type="ECO:0000256" key="7">
    <source>
        <dbReference type="ARBA" id="ARBA00022982"/>
    </source>
</evidence>
<accession>A0A2G9ZKQ1</accession>
<dbReference type="InterPro" id="IPR051233">
    <property type="entry name" value="Desulfoferrodoxin_SOR"/>
</dbReference>
<dbReference type="GO" id="GO:0019430">
    <property type="term" value="P:removal of superoxide radicals"/>
    <property type="evidence" value="ECO:0007669"/>
    <property type="project" value="InterPro"/>
</dbReference>
<evidence type="ECO:0000313" key="16">
    <source>
        <dbReference type="Proteomes" id="UP000230729"/>
    </source>
</evidence>
<dbReference type="CDD" id="cd00974">
    <property type="entry name" value="DSRD"/>
    <property type="match status" value="1"/>
</dbReference>
<evidence type="ECO:0000256" key="8">
    <source>
        <dbReference type="ARBA" id="ARBA00023004"/>
    </source>
</evidence>
<comment type="caution">
    <text evidence="15">The sequence shown here is derived from an EMBL/GenBank/DDBJ whole genome shotgun (WGS) entry which is preliminary data.</text>
</comment>
<evidence type="ECO:0000256" key="12">
    <source>
        <dbReference type="PIRSR" id="PIRSR604793-1"/>
    </source>
</evidence>
<dbReference type="NCBIfam" id="TIGR00320">
    <property type="entry name" value="dfx_rbo"/>
    <property type="match status" value="1"/>
</dbReference>
<dbReference type="InterPro" id="IPR004462">
    <property type="entry name" value="Desulfoferrodoxin_N"/>
</dbReference>
<dbReference type="GO" id="GO:0005506">
    <property type="term" value="F:iron ion binding"/>
    <property type="evidence" value="ECO:0007669"/>
    <property type="project" value="InterPro"/>
</dbReference>
<dbReference type="Proteomes" id="UP000230729">
    <property type="component" value="Unassembled WGS sequence"/>
</dbReference>
<dbReference type="NCBIfam" id="TIGR00319">
    <property type="entry name" value="desulf_FeS4"/>
    <property type="match status" value="1"/>
</dbReference>
<evidence type="ECO:0000259" key="13">
    <source>
        <dbReference type="Pfam" id="PF01880"/>
    </source>
</evidence>
<reference evidence="15 16" key="1">
    <citation type="submission" date="2017-09" db="EMBL/GenBank/DDBJ databases">
        <title>Depth-based differentiation of microbial function through sediment-hosted aquifers and enrichment of novel symbionts in the deep terrestrial subsurface.</title>
        <authorList>
            <person name="Probst A.J."/>
            <person name="Ladd B."/>
            <person name="Jarett J.K."/>
            <person name="Geller-Mcgrath D.E."/>
            <person name="Sieber C.M."/>
            <person name="Emerson J.B."/>
            <person name="Anantharaman K."/>
            <person name="Thomas B.C."/>
            <person name="Malmstrom R."/>
            <person name="Stieglmeier M."/>
            <person name="Klingl A."/>
            <person name="Woyke T."/>
            <person name="Ryan C.M."/>
            <person name="Banfield J.F."/>
        </authorList>
    </citation>
    <scope>NUCLEOTIDE SEQUENCE [LARGE SCALE GENOMIC DNA]</scope>
    <source>
        <strain evidence="15">CG23_combo_of_CG06-09_8_20_14_all_49_15</strain>
    </source>
</reference>
<comment type="catalytic activity">
    <reaction evidence="11">
        <text>reduced [rubredoxin] + superoxide + 2 H(+) = oxidized [rubredoxin] + H2O2</text>
        <dbReference type="Rhea" id="RHEA:21324"/>
        <dbReference type="Rhea" id="RHEA-COMP:10302"/>
        <dbReference type="Rhea" id="RHEA-COMP:10303"/>
        <dbReference type="ChEBI" id="CHEBI:15378"/>
        <dbReference type="ChEBI" id="CHEBI:16240"/>
        <dbReference type="ChEBI" id="CHEBI:18421"/>
        <dbReference type="ChEBI" id="CHEBI:29033"/>
        <dbReference type="ChEBI" id="CHEBI:29034"/>
        <dbReference type="EC" id="1.15.1.2"/>
    </reaction>
</comment>
<dbReference type="EMBL" id="PCSD01000065">
    <property type="protein sequence ID" value="PIP33734.1"/>
    <property type="molecule type" value="Genomic_DNA"/>
</dbReference>